<evidence type="ECO:0000256" key="1">
    <source>
        <dbReference type="SAM" id="Phobius"/>
    </source>
</evidence>
<reference evidence="2 3" key="1">
    <citation type="submission" date="2020-08" db="EMBL/GenBank/DDBJ databases">
        <title>Cohnella phylogeny.</title>
        <authorList>
            <person name="Dunlap C."/>
        </authorList>
    </citation>
    <scope>NUCLEOTIDE SEQUENCE [LARGE SCALE GENOMIC DNA]</scope>
    <source>
        <strain evidence="2 3">DSM 28246</strain>
    </source>
</reference>
<protein>
    <submittedName>
        <fullName evidence="2">Uncharacterized protein</fullName>
    </submittedName>
</protein>
<proteinExistence type="predicted"/>
<name>A0A7X0RPI2_9BACL</name>
<evidence type="ECO:0000313" key="2">
    <source>
        <dbReference type="EMBL" id="MBB6671322.1"/>
    </source>
</evidence>
<sequence>MSHDKPAWYERARKGPFVGNSFDARARQAIEKRIAGKGDPRRRKSAAVATWLVGAAAVLLAVFIVVRLQDAVPSAPSGNHPVVGAGTEGSGKNEGISAAVVRAEGTAETGKLQVVPLNGEKQETLGAASCMGKETDMQFQGSYRVVYTRGKESGVVIDELPEMTFIQPSADIVQMTKLAFADADVFLLVPQYADCHGLNFYAYAVDKNGGEAFPLSFRMADGTESNASYYPPGELPAVRDGQLVLPSGEGPGGETANGPQDRIFDLNLSEKALVQSPAAMAGDVTGDSGKKALTRSFVFSGQTYTIPYPGDYAEYFVHAAEANLFQIKAGTKKKLTSFQEDEKGIHYVKDGRTFTAVPSIF</sequence>
<dbReference type="AlphaFoldDB" id="A0A7X0RPI2"/>
<feature type="transmembrane region" description="Helical" evidence="1">
    <location>
        <begin position="46"/>
        <end position="66"/>
    </location>
</feature>
<keyword evidence="1" id="KW-1133">Transmembrane helix</keyword>
<dbReference type="EMBL" id="JACJVP010000020">
    <property type="protein sequence ID" value="MBB6671322.1"/>
    <property type="molecule type" value="Genomic_DNA"/>
</dbReference>
<dbReference type="Proteomes" id="UP000547209">
    <property type="component" value="Unassembled WGS sequence"/>
</dbReference>
<organism evidence="2 3">
    <name type="scientific">Cohnella nanjingensis</name>
    <dbReference type="NCBI Taxonomy" id="1387779"/>
    <lineage>
        <taxon>Bacteria</taxon>
        <taxon>Bacillati</taxon>
        <taxon>Bacillota</taxon>
        <taxon>Bacilli</taxon>
        <taxon>Bacillales</taxon>
        <taxon>Paenibacillaceae</taxon>
        <taxon>Cohnella</taxon>
    </lineage>
</organism>
<gene>
    <name evidence="2" type="ORF">H7C19_11595</name>
</gene>
<keyword evidence="1" id="KW-0472">Membrane</keyword>
<accession>A0A7X0RPI2</accession>
<evidence type="ECO:0000313" key="3">
    <source>
        <dbReference type="Proteomes" id="UP000547209"/>
    </source>
</evidence>
<keyword evidence="1" id="KW-0812">Transmembrane</keyword>
<comment type="caution">
    <text evidence="2">The sequence shown here is derived from an EMBL/GenBank/DDBJ whole genome shotgun (WGS) entry which is preliminary data.</text>
</comment>
<keyword evidence="3" id="KW-1185">Reference proteome</keyword>